<dbReference type="InterPro" id="IPR027417">
    <property type="entry name" value="P-loop_NTPase"/>
</dbReference>
<dbReference type="Gene3D" id="1.10.10.10">
    <property type="entry name" value="Winged helix-like DNA-binding domain superfamily/Winged helix DNA-binding domain"/>
    <property type="match status" value="1"/>
</dbReference>
<dbReference type="SMART" id="SM00487">
    <property type="entry name" value="DEXDc"/>
    <property type="match status" value="2"/>
</dbReference>
<dbReference type="Pfam" id="PF00270">
    <property type="entry name" value="DEAD"/>
    <property type="match status" value="2"/>
</dbReference>
<evidence type="ECO:0000256" key="3">
    <source>
        <dbReference type="ARBA" id="ARBA00022806"/>
    </source>
</evidence>
<accession>A0A9W8CN51</accession>
<dbReference type="FunFam" id="1.10.10.10:FF:000024">
    <property type="entry name" value="U5 small nuclear ribonucleoprotein helicase"/>
    <property type="match status" value="1"/>
</dbReference>
<evidence type="ECO:0000259" key="6">
    <source>
        <dbReference type="PROSITE" id="PS51192"/>
    </source>
</evidence>
<dbReference type="SUPFAM" id="SSF158702">
    <property type="entry name" value="Sec63 N-terminal domain-like"/>
    <property type="match status" value="1"/>
</dbReference>
<evidence type="ECO:0000256" key="5">
    <source>
        <dbReference type="SAM" id="MobiDB-lite"/>
    </source>
</evidence>
<feature type="domain" description="Helicase ATP-binding" evidence="6">
    <location>
        <begin position="1351"/>
        <end position="1484"/>
    </location>
</feature>
<evidence type="ECO:0000256" key="1">
    <source>
        <dbReference type="ARBA" id="ARBA00022741"/>
    </source>
</evidence>
<feature type="domain" description="Helicase ATP-binding" evidence="6">
    <location>
        <begin position="457"/>
        <end position="657"/>
    </location>
</feature>
<dbReference type="EC" id="3.6.4.13" evidence="8"/>
<name>A0A9W8CN51_9FUNG</name>
<dbReference type="InterPro" id="IPR014001">
    <property type="entry name" value="Helicase_ATP-bd"/>
</dbReference>
<dbReference type="CDD" id="cd18795">
    <property type="entry name" value="SF2_C_Ski2"/>
    <property type="match status" value="1"/>
</dbReference>
<gene>
    <name evidence="8" type="primary">mug81</name>
    <name evidence="8" type="ORF">LPJ53_005470</name>
</gene>
<keyword evidence="9" id="KW-1185">Reference proteome</keyword>
<comment type="caution">
    <text evidence="8">The sequence shown here is derived from an EMBL/GenBank/DDBJ whole genome shotgun (WGS) entry which is preliminary data.</text>
</comment>
<dbReference type="OrthoDB" id="5575at2759"/>
<feature type="region of interest" description="Disordered" evidence="5">
    <location>
        <begin position="32"/>
        <end position="86"/>
    </location>
</feature>
<feature type="region of interest" description="Disordered" evidence="5">
    <location>
        <begin position="319"/>
        <end position="371"/>
    </location>
</feature>
<dbReference type="SUPFAM" id="SSF52540">
    <property type="entry name" value="P-loop containing nucleoside triphosphate hydrolases"/>
    <property type="match status" value="2"/>
</dbReference>
<dbReference type="InterPro" id="IPR050474">
    <property type="entry name" value="Hel308_SKI2-like"/>
</dbReference>
<dbReference type="Pfam" id="PF23445">
    <property type="entry name" value="WHD_SNRNP200"/>
    <property type="match status" value="1"/>
</dbReference>
<dbReference type="GO" id="GO:0016787">
    <property type="term" value="F:hydrolase activity"/>
    <property type="evidence" value="ECO:0007669"/>
    <property type="project" value="UniProtKB-KW"/>
</dbReference>
<evidence type="ECO:0000259" key="7">
    <source>
        <dbReference type="PROSITE" id="PS51194"/>
    </source>
</evidence>
<evidence type="ECO:0000256" key="2">
    <source>
        <dbReference type="ARBA" id="ARBA00022801"/>
    </source>
</evidence>
<feature type="compositionally biased region" description="Low complexity" evidence="5">
    <location>
        <begin position="327"/>
        <end position="340"/>
    </location>
</feature>
<dbReference type="FunFam" id="3.40.50.300:FF:000102">
    <property type="entry name" value="RNA helicase, activating signal cointegrator 1"/>
    <property type="match status" value="1"/>
</dbReference>
<evidence type="ECO:0000313" key="9">
    <source>
        <dbReference type="Proteomes" id="UP001149813"/>
    </source>
</evidence>
<feature type="region of interest" description="Disordered" evidence="5">
    <location>
        <begin position="144"/>
        <end position="163"/>
    </location>
</feature>
<dbReference type="InterPro" id="IPR011545">
    <property type="entry name" value="DEAD/DEAH_box_helicase_dom"/>
</dbReference>
<evidence type="ECO:0000256" key="4">
    <source>
        <dbReference type="ARBA" id="ARBA00022840"/>
    </source>
</evidence>
<proteinExistence type="predicted"/>
<dbReference type="GO" id="GO:0003676">
    <property type="term" value="F:nucleic acid binding"/>
    <property type="evidence" value="ECO:0007669"/>
    <property type="project" value="InterPro"/>
</dbReference>
<feature type="compositionally biased region" description="Low complexity" evidence="5">
    <location>
        <begin position="38"/>
        <end position="60"/>
    </location>
</feature>
<dbReference type="InterPro" id="IPR057842">
    <property type="entry name" value="WH_MER3"/>
</dbReference>
<dbReference type="Gene3D" id="1.10.150.20">
    <property type="entry name" value="5' to 3' exonuclease, C-terminal subdomain"/>
    <property type="match status" value="1"/>
</dbReference>
<feature type="non-terminal residue" evidence="8">
    <location>
        <position position="1484"/>
    </location>
</feature>
<protein>
    <submittedName>
        <fullName evidence="8">Activating signal cointegrator 1 complex subunit 3</fullName>
        <ecNumber evidence="8">3.6.4.13</ecNumber>
    </submittedName>
</protein>
<dbReference type="InterPro" id="IPR001650">
    <property type="entry name" value="Helicase_C-like"/>
</dbReference>
<dbReference type="EMBL" id="JANBOJ010000334">
    <property type="protein sequence ID" value="KAJ1719830.1"/>
    <property type="molecule type" value="Genomic_DNA"/>
</dbReference>
<dbReference type="PANTHER" id="PTHR47961">
    <property type="entry name" value="DNA POLYMERASE THETA, PUTATIVE (AFU_ORTHOLOGUE AFUA_1G05260)-RELATED"/>
    <property type="match status" value="1"/>
</dbReference>
<evidence type="ECO:0000313" key="8">
    <source>
        <dbReference type="EMBL" id="KAJ1719830.1"/>
    </source>
</evidence>
<dbReference type="PROSITE" id="PS51192">
    <property type="entry name" value="HELICASE_ATP_BIND_1"/>
    <property type="match status" value="2"/>
</dbReference>
<dbReference type="PANTHER" id="PTHR47961:SF13">
    <property type="entry name" value="ACTIVATING SIGNAL COINTEGRATOR 1 COMPLEX SUBUNIT 3"/>
    <property type="match status" value="1"/>
</dbReference>
<keyword evidence="1" id="KW-0547">Nucleotide-binding</keyword>
<keyword evidence="4" id="KW-0067">ATP-binding</keyword>
<dbReference type="Proteomes" id="UP001149813">
    <property type="component" value="Unassembled WGS sequence"/>
</dbReference>
<dbReference type="Pfam" id="PF02889">
    <property type="entry name" value="Sec63"/>
    <property type="match status" value="1"/>
</dbReference>
<dbReference type="SMART" id="SM00973">
    <property type="entry name" value="Sec63"/>
    <property type="match status" value="1"/>
</dbReference>
<dbReference type="PROSITE" id="PS51194">
    <property type="entry name" value="HELICASE_CTER"/>
    <property type="match status" value="1"/>
</dbReference>
<dbReference type="GO" id="GO:0005524">
    <property type="term" value="F:ATP binding"/>
    <property type="evidence" value="ECO:0007669"/>
    <property type="project" value="UniProtKB-KW"/>
</dbReference>
<dbReference type="Gene3D" id="2.60.40.150">
    <property type="entry name" value="C2 domain"/>
    <property type="match status" value="1"/>
</dbReference>
<dbReference type="InterPro" id="IPR004179">
    <property type="entry name" value="Sec63-dom"/>
</dbReference>
<feature type="compositionally biased region" description="Basic residues" evidence="5">
    <location>
        <begin position="61"/>
        <end position="75"/>
    </location>
</feature>
<feature type="domain" description="Helicase C-terminal" evidence="7">
    <location>
        <begin position="696"/>
        <end position="891"/>
    </location>
</feature>
<organism evidence="8 9">
    <name type="scientific">Coemansia erecta</name>
    <dbReference type="NCBI Taxonomy" id="147472"/>
    <lineage>
        <taxon>Eukaryota</taxon>
        <taxon>Fungi</taxon>
        <taxon>Fungi incertae sedis</taxon>
        <taxon>Zoopagomycota</taxon>
        <taxon>Kickxellomycotina</taxon>
        <taxon>Kickxellomycetes</taxon>
        <taxon>Kickxellales</taxon>
        <taxon>Kickxellaceae</taxon>
        <taxon>Coemansia</taxon>
    </lineage>
</organism>
<dbReference type="SMART" id="SM00490">
    <property type="entry name" value="HELICc"/>
    <property type="match status" value="1"/>
</dbReference>
<dbReference type="CDD" id="cd18020">
    <property type="entry name" value="DEXHc_ASCC3_1"/>
    <property type="match status" value="1"/>
</dbReference>
<dbReference type="InterPro" id="IPR035892">
    <property type="entry name" value="C2_domain_sf"/>
</dbReference>
<dbReference type="Pfam" id="PF00271">
    <property type="entry name" value="Helicase_C"/>
    <property type="match status" value="1"/>
</dbReference>
<dbReference type="InterPro" id="IPR036388">
    <property type="entry name" value="WH-like_DNA-bd_sf"/>
</dbReference>
<sequence length="1484" mass="158951">MNGLSFSDLLRLRDSRREALLERRSEYLKSVGDDVTGSAATAATETAAESAADSAASISASRHKGKDKGKGKSKGKGKDSGDVSDSDALGIFDGGDRIRNAASAGGTGELLASDVGIDKISASVKHERSLRQAFLELKIGFGRSNSSSDDSGSQGGPAEQGKRQPELLAAIPSILLRNDLPAYIAQLRSDHERALAEKESAQQADNQFGRAWLYSRCQQTAAAQGDGSAESAQAMCDSVVAILQSNDDDDVIQGQLLEVVGYDNMEFLGALVLQRARIVEAVKTEADFARVSESMASARQRPGAMAVVRHSRDAAIERQIRKGKQRPAGADPDADAPLLGSGSELRRAREAQLSQRPAQELRPARPEAEQLPHVYTSSGKANGGGNMLSMFGTRYALPAGTQRDEFGDHEEITVPVAGAAPRRATEATVAVESMDAVCRYTFRKYTSLNRIQSIIYPTAYHSNENILLSAPTGAGKTDVALLTILRTISQYCTPAVDLVPWVGDGDKQRPAVAVDKPAFKIVYVAPMKALAAEVVEKYQSRLAWLGIRCRELTGDMQLTKAEIQATQIIVTTPEKWDVVTRKASGDTELVDKVRLLIMDEIHLLNEERGSVLETLVARTQRHVEARQTMVRLVGLSATLPNYVDVAEFLGVNPQRGLFFFDGGFRPVPLEQHFVGVHAKPGSPAAARLLNRVCYLRVQQLVAAGHQVMVFVHARKDTVATAQALREMAAAEGTLDDFTSAAVAAERGAAARLARSGNRELRELAASGFAVHHAGMGRPDRRLAEELFAGGAVRVLCCTATLAWGVNLPAYAVVIKGTQVYDAQRGGFVDLSVLDVLQIFGRAGRPQYEQHGVGFILTTHDRLAHYVAAVTMQQPIESRFAARLVDNLNAEVALGTVSSVDEGVAWLGYTYMAVRMRRNPQAYGLDGAAGGGSDAALAARRRELVAAAARTLAQLQMVAFDARTGFLAARDTGRIAAAYYLRHETVAAAFGRRLHAHMGEADVLAAVCAAHEFAQVRVRGGEEQELGHLLRTACACDVRGGAADSAAGKCSVLLQAWVSRARIDDFGLAADAAYVAQNGARVVRALFESALSRRWAGAACAALALSRALERRMWPFEHALRQFGGRAGVPADVLRRLEGGGGRGAAAAAVDVERMRDMEPGELGALVRNARLGATLARLARQVPRLAVRVVRVAPVTRRVLHVALEATAAFEWSDQAHGAAEAFWLWVEDAGHADILHVEHVVVRRRALHEPLALEFTVPAGGGGGGDGAALPPQLWVRAQPDRWVGGDTLAAVPLRHVRLPAADDAAGGPAHTDLLDLQPLPVSALGDAALEAVCGARFAHFNPVQTQVFHTLYHSAANALVGAPTGSGKTVAAELAMWQAFRAHPRGKVVYVAPLKALVSERVADWAGRLAAPMGRTLVELTGDVAPDPALLRRADIIVTTPEKWDGVTRLWRARDYVRGVSLMVIDEIHLLGGDRGPILEAI</sequence>
<dbReference type="GO" id="GO:0003724">
    <property type="term" value="F:RNA helicase activity"/>
    <property type="evidence" value="ECO:0007669"/>
    <property type="project" value="UniProtKB-EC"/>
</dbReference>
<keyword evidence="3" id="KW-0347">Helicase</keyword>
<dbReference type="Gene3D" id="1.10.3380.10">
    <property type="entry name" value="Sec63 N-terminal domain-like domain"/>
    <property type="match status" value="1"/>
</dbReference>
<reference evidence="8" key="1">
    <citation type="submission" date="2022-07" db="EMBL/GenBank/DDBJ databases">
        <title>Phylogenomic reconstructions and comparative analyses of Kickxellomycotina fungi.</title>
        <authorList>
            <person name="Reynolds N.K."/>
            <person name="Stajich J.E."/>
            <person name="Barry K."/>
            <person name="Grigoriev I.V."/>
            <person name="Crous P."/>
            <person name="Smith M.E."/>
        </authorList>
    </citation>
    <scope>NUCLEOTIDE SEQUENCE</scope>
    <source>
        <strain evidence="8">NBRC 32514</strain>
    </source>
</reference>
<keyword evidence="2 8" id="KW-0378">Hydrolase</keyword>
<dbReference type="Gene3D" id="3.40.50.300">
    <property type="entry name" value="P-loop containing nucleotide triphosphate hydrolases"/>
    <property type="match status" value="3"/>
</dbReference>